<accession>A0ABS0C713</accession>
<sequence length="692" mass="74218">MSKVDDAVDKINKHYESSTWDGAGFQDGQAEDSLKALSGLNSTEFKEAFDRLEPAVREMLARDTSSDLAKRNEYRDIVDALKTGNPQHVVDAKKTKEDEAATPKYADGYGWELPDEKEHLFRVDLYQPKGASAALISLIEDTEFTMQWGFDTLGVRDPKAAPDFTNVLDGQQVTTADGWSQVRSKHETLKEQLSKRQTEYSDAHKNVNGDTNDTAILNSEVFGNLKKIMEGLNEKLQFAFPGAKVVDGKMEYSFKDADNSMTKIVAYEKNQDSGNYFLTAEAEQSYYVRHIDAAAEKWDTEYENATKQFQKKAADVDNQNNNNNNNNANNNNNNNNNNNANNNNANNGNTYVPPAGDPSTQPSGTTNDDWSSTYDDLLGGSTDTDGSLTDTGTGTGAQLISDTGTTDATTSSDPLAAIRSALTGAGTGTGAGTSTGANTGSVAPPANAAGDNGMANAMQQMAMMNAMSGMMNQGNRQPDDDRLERAYAERDREREREKREERERNRNAQATTATQAVQQTSPPGVTAPTYAGAPPAVTTPGGMVDYKIGNSTVQVPPPVAEALQRQTQNTATNAVAAYEGTAGASTADHPWATVNDVAQLKTGDVVQWEKHSALIVKNENGLNILDNGQLIPLDPNNPPLTEKYGSFTGYAHPTGLDVGSNTADPTATAPPPPTVSATQPAGPPPVGPPPQV</sequence>
<reference evidence="2 3" key="1">
    <citation type="submission" date="2020-10" db="EMBL/GenBank/DDBJ databases">
        <title>Identification of Nocardia species via Next-generation sequencing and recognition of intraspecies genetic diversity.</title>
        <authorList>
            <person name="Li P."/>
            <person name="Li P."/>
            <person name="Lu B."/>
        </authorList>
    </citation>
    <scope>NUCLEOTIDE SEQUENCE [LARGE SCALE GENOMIC DNA]</scope>
    <source>
        <strain evidence="2 3">N-11</strain>
    </source>
</reference>
<feature type="compositionally biased region" description="Basic and acidic residues" evidence="1">
    <location>
        <begin position="488"/>
        <end position="506"/>
    </location>
</feature>
<organism evidence="2 3">
    <name type="scientific">Nocardia abscessus</name>
    <dbReference type="NCBI Taxonomy" id="120957"/>
    <lineage>
        <taxon>Bacteria</taxon>
        <taxon>Bacillati</taxon>
        <taxon>Actinomycetota</taxon>
        <taxon>Actinomycetes</taxon>
        <taxon>Mycobacteriales</taxon>
        <taxon>Nocardiaceae</taxon>
        <taxon>Nocardia</taxon>
    </lineage>
</organism>
<dbReference type="PANTHER" id="PTHR20916:SF26">
    <property type="entry name" value="CYSTEINE-RICH PROTEIN 2-BINDING PROTEIN"/>
    <property type="match status" value="1"/>
</dbReference>
<feature type="region of interest" description="Disordered" evidence="1">
    <location>
        <begin position="316"/>
        <end position="411"/>
    </location>
</feature>
<feature type="compositionally biased region" description="Low complexity" evidence="1">
    <location>
        <begin position="434"/>
        <end position="452"/>
    </location>
</feature>
<evidence type="ECO:0000313" key="2">
    <source>
        <dbReference type="EMBL" id="MBF6226162.1"/>
    </source>
</evidence>
<keyword evidence="3" id="KW-1185">Reference proteome</keyword>
<dbReference type="PANTHER" id="PTHR20916">
    <property type="entry name" value="CYSTEINE AND GLYCINE-RICH PROTEIN 2 BINDING PROTEIN"/>
    <property type="match status" value="1"/>
</dbReference>
<feature type="compositionally biased region" description="Low complexity" evidence="1">
    <location>
        <begin position="375"/>
        <end position="392"/>
    </location>
</feature>
<feature type="compositionally biased region" description="Low complexity" evidence="1">
    <location>
        <begin position="508"/>
        <end position="520"/>
    </location>
</feature>
<dbReference type="EMBL" id="JADLRE010000009">
    <property type="protein sequence ID" value="MBF6226162.1"/>
    <property type="molecule type" value="Genomic_DNA"/>
</dbReference>
<proteinExistence type="predicted"/>
<evidence type="ECO:0000256" key="1">
    <source>
        <dbReference type="SAM" id="MobiDB-lite"/>
    </source>
</evidence>
<evidence type="ECO:0000313" key="3">
    <source>
        <dbReference type="Proteomes" id="UP000807309"/>
    </source>
</evidence>
<feature type="compositionally biased region" description="Low complexity" evidence="1">
    <location>
        <begin position="401"/>
        <end position="411"/>
    </location>
</feature>
<feature type="region of interest" description="Disordered" evidence="1">
    <location>
        <begin position="648"/>
        <end position="692"/>
    </location>
</feature>
<feature type="region of interest" description="Disordered" evidence="1">
    <location>
        <begin position="488"/>
        <end position="530"/>
    </location>
</feature>
<dbReference type="Proteomes" id="UP000807309">
    <property type="component" value="Unassembled WGS sequence"/>
</dbReference>
<name>A0ABS0C713_9NOCA</name>
<gene>
    <name evidence="2" type="ORF">IU470_13775</name>
</gene>
<feature type="compositionally biased region" description="Low complexity" evidence="1">
    <location>
        <begin position="320"/>
        <end position="347"/>
    </location>
</feature>
<feature type="region of interest" description="Disordered" evidence="1">
    <location>
        <begin position="429"/>
        <end position="452"/>
    </location>
</feature>
<feature type="compositionally biased region" description="Pro residues" evidence="1">
    <location>
        <begin position="681"/>
        <end position="692"/>
    </location>
</feature>
<dbReference type="RefSeq" id="WP_195033314.1">
    <property type="nucleotide sequence ID" value="NZ_JADLRE010000009.1"/>
</dbReference>
<comment type="caution">
    <text evidence="2">The sequence shown here is derived from an EMBL/GenBank/DDBJ whole genome shotgun (WGS) entry which is preliminary data.</text>
</comment>
<feature type="compositionally biased region" description="Polar residues" evidence="1">
    <location>
        <begin position="358"/>
        <end position="374"/>
    </location>
</feature>
<protein>
    <submittedName>
        <fullName evidence="2">Uncharacterized protein</fullName>
    </submittedName>
</protein>